<evidence type="ECO:0000313" key="3">
    <source>
        <dbReference type="Proteomes" id="UP000002009"/>
    </source>
</evidence>
<dbReference type="AlphaFoldDB" id="C1E894"/>
<sequence>MMDIEAAPVHPESAPLLGATSVETPAWRRRIAVGASIFGTVALCGAAVVAGGKGARDSARLGEAWNPATWNPNTWNTWNPNTWANAWTPTPQPMPTPEVQQWTQPQPATAGWDTSVNYNTWPGAPADPQASLGQCQSSLRDSAEMVQLGTYIPPEQCQALVVCAGSPRASSTAECTIAQHVLEYMLTGEKQKGYTDQDKATYLGYWNYHLHTLCGDGDGCEQKYPADLRYLRTRMDWSAKLDQTYDEDAKTRLSGILNEMDRYYEKRDAISPSSIIMTKSHEFDGTLMNVCNKRIVLTSSRDSEEVFDSGLNLGWFTYPKEESRETFDKYYALWNGWKSCWESAAENDLNSVLFDLDYSQLTTEGSFRAVVMQMTYEIAQLLNLQDVDMGGIVEKVLQRDFQRELNPSLTTGGLPVKQPGTLGKGESKPVGPQYMFW</sequence>
<feature type="region of interest" description="Disordered" evidence="1">
    <location>
        <begin position="408"/>
        <end position="431"/>
    </location>
</feature>
<keyword evidence="3" id="KW-1185">Reference proteome</keyword>
<dbReference type="GeneID" id="8244504"/>
<reference evidence="2 3" key="1">
    <citation type="journal article" date="2009" name="Science">
        <title>Green evolution and dynamic adaptations revealed by genomes of the marine picoeukaryotes Micromonas.</title>
        <authorList>
            <person name="Worden A.Z."/>
            <person name="Lee J.H."/>
            <person name="Mock T."/>
            <person name="Rouze P."/>
            <person name="Simmons M.P."/>
            <person name="Aerts A.L."/>
            <person name="Allen A.E."/>
            <person name="Cuvelier M.L."/>
            <person name="Derelle E."/>
            <person name="Everett M.V."/>
            <person name="Foulon E."/>
            <person name="Grimwood J."/>
            <person name="Gundlach H."/>
            <person name="Henrissat B."/>
            <person name="Napoli C."/>
            <person name="McDonald S.M."/>
            <person name="Parker M.S."/>
            <person name="Rombauts S."/>
            <person name="Salamov A."/>
            <person name="Von Dassow P."/>
            <person name="Badger J.H."/>
            <person name="Coutinho P.M."/>
            <person name="Demir E."/>
            <person name="Dubchak I."/>
            <person name="Gentemann C."/>
            <person name="Eikrem W."/>
            <person name="Gready J.E."/>
            <person name="John U."/>
            <person name="Lanier W."/>
            <person name="Lindquist E.A."/>
            <person name="Lucas S."/>
            <person name="Mayer K.F."/>
            <person name="Moreau H."/>
            <person name="Not F."/>
            <person name="Otillar R."/>
            <person name="Panaud O."/>
            <person name="Pangilinan J."/>
            <person name="Paulsen I."/>
            <person name="Piegu B."/>
            <person name="Poliakov A."/>
            <person name="Robbens S."/>
            <person name="Schmutz J."/>
            <person name="Toulza E."/>
            <person name="Wyss T."/>
            <person name="Zelensky A."/>
            <person name="Zhou K."/>
            <person name="Armbrust E.V."/>
            <person name="Bhattacharya D."/>
            <person name="Goodenough U.W."/>
            <person name="Van de Peer Y."/>
            <person name="Grigoriev I.V."/>
        </authorList>
    </citation>
    <scope>NUCLEOTIDE SEQUENCE [LARGE SCALE GENOMIC DNA]</scope>
    <source>
        <strain evidence="3">RCC299 / NOUM17</strain>
    </source>
</reference>
<feature type="region of interest" description="Disordered" evidence="1">
    <location>
        <begin position="94"/>
        <end position="115"/>
    </location>
</feature>
<gene>
    <name evidence="2" type="ORF">MICPUN_105715</name>
</gene>
<evidence type="ECO:0000313" key="2">
    <source>
        <dbReference type="EMBL" id="ACO64111.1"/>
    </source>
</evidence>
<dbReference type="RefSeq" id="XP_002502853.1">
    <property type="nucleotide sequence ID" value="XM_002502807.1"/>
</dbReference>
<accession>C1E894</accession>
<dbReference type="Proteomes" id="UP000002009">
    <property type="component" value="Chromosome 6"/>
</dbReference>
<dbReference type="InParanoid" id="C1E894"/>
<name>C1E894_MICCC</name>
<protein>
    <submittedName>
        <fullName evidence="2">Uncharacterized protein</fullName>
    </submittedName>
</protein>
<evidence type="ECO:0000256" key="1">
    <source>
        <dbReference type="SAM" id="MobiDB-lite"/>
    </source>
</evidence>
<proteinExistence type="predicted"/>
<dbReference type="KEGG" id="mis:MICPUN_105715"/>
<organism evidence="2 3">
    <name type="scientific">Micromonas commoda (strain RCC299 / NOUM17 / CCMP2709)</name>
    <name type="common">Picoplanktonic green alga</name>
    <dbReference type="NCBI Taxonomy" id="296587"/>
    <lineage>
        <taxon>Eukaryota</taxon>
        <taxon>Viridiplantae</taxon>
        <taxon>Chlorophyta</taxon>
        <taxon>Mamiellophyceae</taxon>
        <taxon>Mamiellales</taxon>
        <taxon>Mamiellaceae</taxon>
        <taxon>Micromonas</taxon>
    </lineage>
</organism>
<dbReference type="EMBL" id="CP001327">
    <property type="protein sequence ID" value="ACO64111.1"/>
    <property type="molecule type" value="Genomic_DNA"/>
</dbReference>
<feature type="compositionally biased region" description="Polar residues" evidence="1">
    <location>
        <begin position="98"/>
        <end position="115"/>
    </location>
</feature>